<protein>
    <recommendedName>
        <fullName evidence="4">Endonuclease-reverse transcriptase</fullName>
    </recommendedName>
</protein>
<dbReference type="Gene3D" id="3.30.70.1820">
    <property type="entry name" value="L1 transposable element, RRM domain"/>
    <property type="match status" value="1"/>
</dbReference>
<dbReference type="AlphaFoldDB" id="A0A9J6H9A2"/>
<name>A0A9J6H9A2_HAELO</name>
<comment type="caution">
    <text evidence="2">The sequence shown here is derived from an EMBL/GenBank/DDBJ whole genome shotgun (WGS) entry which is preliminary data.</text>
</comment>
<dbReference type="PANTHER" id="PTHR11505">
    <property type="entry name" value="L1 TRANSPOSABLE ELEMENT-RELATED"/>
    <property type="match status" value="1"/>
</dbReference>
<evidence type="ECO:0000256" key="1">
    <source>
        <dbReference type="SAM" id="Coils"/>
    </source>
</evidence>
<evidence type="ECO:0008006" key="4">
    <source>
        <dbReference type="Google" id="ProtNLM"/>
    </source>
</evidence>
<dbReference type="Gene3D" id="1.20.5.170">
    <property type="match status" value="1"/>
</dbReference>
<evidence type="ECO:0000313" key="2">
    <source>
        <dbReference type="EMBL" id="KAH9383868.1"/>
    </source>
</evidence>
<accession>A0A9J6H9A2</accession>
<dbReference type="VEuPathDB" id="VectorBase:HLOH_045522"/>
<evidence type="ECO:0000313" key="3">
    <source>
        <dbReference type="Proteomes" id="UP000821853"/>
    </source>
</evidence>
<keyword evidence="3" id="KW-1185">Reference proteome</keyword>
<sequence length="188" mass="21815">MLKKILKEQTKTTKTLKEFTANLRQVEGVVSTIEEKITAMENEIGQLKQYKEKLAEYEKNCLGMTQQILELTAKVDDLENRSRRNNLVIYGVTEEPDEDSKSLQEKVQRTIFTDILDIAVKSVERIHRVGNPRSERPRPIVLRLFDFSEKSKILSCCNKIKRHRNIDFGGFLEKSERCAQSVVALCRR</sequence>
<dbReference type="EMBL" id="JABSTR010001257">
    <property type="protein sequence ID" value="KAH9383868.1"/>
    <property type="molecule type" value="Genomic_DNA"/>
</dbReference>
<dbReference type="InterPro" id="IPR004244">
    <property type="entry name" value="Transposase_22"/>
</dbReference>
<dbReference type="Proteomes" id="UP000821853">
    <property type="component" value="Unassembled WGS sequence"/>
</dbReference>
<dbReference type="OrthoDB" id="7417618at2759"/>
<dbReference type="OMA" id="RTNHIDK"/>
<organism evidence="2 3">
    <name type="scientific">Haemaphysalis longicornis</name>
    <name type="common">Bush tick</name>
    <dbReference type="NCBI Taxonomy" id="44386"/>
    <lineage>
        <taxon>Eukaryota</taxon>
        <taxon>Metazoa</taxon>
        <taxon>Ecdysozoa</taxon>
        <taxon>Arthropoda</taxon>
        <taxon>Chelicerata</taxon>
        <taxon>Arachnida</taxon>
        <taxon>Acari</taxon>
        <taxon>Parasitiformes</taxon>
        <taxon>Ixodida</taxon>
        <taxon>Ixodoidea</taxon>
        <taxon>Ixodidae</taxon>
        <taxon>Haemaphysalinae</taxon>
        <taxon>Haemaphysalis</taxon>
    </lineage>
</organism>
<feature type="coiled-coil region" evidence="1">
    <location>
        <begin position="16"/>
        <end position="81"/>
    </location>
</feature>
<keyword evidence="1" id="KW-0175">Coiled coil</keyword>
<gene>
    <name evidence="2" type="ORF">HPB48_025640</name>
</gene>
<proteinExistence type="predicted"/>
<reference evidence="2 3" key="1">
    <citation type="journal article" date="2020" name="Cell">
        <title>Large-Scale Comparative Analyses of Tick Genomes Elucidate Their Genetic Diversity and Vector Capacities.</title>
        <authorList>
            <consortium name="Tick Genome and Microbiome Consortium (TIGMIC)"/>
            <person name="Jia N."/>
            <person name="Wang J."/>
            <person name="Shi W."/>
            <person name="Du L."/>
            <person name="Sun Y."/>
            <person name="Zhan W."/>
            <person name="Jiang J.F."/>
            <person name="Wang Q."/>
            <person name="Zhang B."/>
            <person name="Ji P."/>
            <person name="Bell-Sakyi L."/>
            <person name="Cui X.M."/>
            <person name="Yuan T.T."/>
            <person name="Jiang B.G."/>
            <person name="Yang W.F."/>
            <person name="Lam T.T."/>
            <person name="Chang Q.C."/>
            <person name="Ding S.J."/>
            <person name="Wang X.J."/>
            <person name="Zhu J.G."/>
            <person name="Ruan X.D."/>
            <person name="Zhao L."/>
            <person name="Wei J.T."/>
            <person name="Ye R.Z."/>
            <person name="Que T.C."/>
            <person name="Du C.H."/>
            <person name="Zhou Y.H."/>
            <person name="Cheng J.X."/>
            <person name="Dai P.F."/>
            <person name="Guo W.B."/>
            <person name="Han X.H."/>
            <person name="Huang E.J."/>
            <person name="Li L.F."/>
            <person name="Wei W."/>
            <person name="Gao Y.C."/>
            <person name="Liu J.Z."/>
            <person name="Shao H.Z."/>
            <person name="Wang X."/>
            <person name="Wang C.C."/>
            <person name="Yang T.C."/>
            <person name="Huo Q.B."/>
            <person name="Li W."/>
            <person name="Chen H.Y."/>
            <person name="Chen S.E."/>
            <person name="Zhou L.G."/>
            <person name="Ni X.B."/>
            <person name="Tian J.H."/>
            <person name="Sheng Y."/>
            <person name="Liu T."/>
            <person name="Pan Y.S."/>
            <person name="Xia L.Y."/>
            <person name="Li J."/>
            <person name="Zhao F."/>
            <person name="Cao W.C."/>
        </authorList>
    </citation>
    <scope>NUCLEOTIDE SEQUENCE [LARGE SCALE GENOMIC DNA]</scope>
    <source>
        <strain evidence="2">HaeL-2018</strain>
    </source>
</reference>